<proteinExistence type="predicted"/>
<dbReference type="GO" id="GO:0016787">
    <property type="term" value="F:hydrolase activity"/>
    <property type="evidence" value="ECO:0007669"/>
    <property type="project" value="UniProtKB-KW"/>
</dbReference>
<dbReference type="OrthoDB" id="252464at2"/>
<evidence type="ECO:0000256" key="1">
    <source>
        <dbReference type="ARBA" id="ARBA00022801"/>
    </source>
</evidence>
<dbReference type="InterPro" id="IPR050266">
    <property type="entry name" value="AB_hydrolase_sf"/>
</dbReference>
<dbReference type="Gene3D" id="3.40.50.1820">
    <property type="entry name" value="alpha/beta hydrolase"/>
    <property type="match status" value="1"/>
</dbReference>
<dbReference type="EMBL" id="HE796683">
    <property type="protein sequence ID" value="CCH00051.1"/>
    <property type="molecule type" value="Genomic_DNA"/>
</dbReference>
<protein>
    <submittedName>
        <fullName evidence="3">Alpha/beta hydrolase fold protein</fullName>
    </submittedName>
</protein>
<keyword evidence="4" id="KW-1185">Reference proteome</keyword>
<dbReference type="SUPFAM" id="SSF53474">
    <property type="entry name" value="alpha/beta-Hydrolases"/>
    <property type="match status" value="1"/>
</dbReference>
<feature type="domain" description="AB hydrolase-1" evidence="2">
    <location>
        <begin position="7"/>
        <end position="232"/>
    </location>
</feature>
<dbReference type="PANTHER" id="PTHR43798:SF31">
    <property type="entry name" value="AB HYDROLASE SUPERFAMILY PROTEIN YCLE"/>
    <property type="match status" value="1"/>
</dbReference>
<evidence type="ECO:0000313" key="3">
    <source>
        <dbReference type="EMBL" id="CCH00051.1"/>
    </source>
</evidence>
<organism evidence="3 4">
    <name type="scientific">Fibrella aestuarina BUZ 2</name>
    <dbReference type="NCBI Taxonomy" id="1166018"/>
    <lineage>
        <taxon>Bacteria</taxon>
        <taxon>Pseudomonadati</taxon>
        <taxon>Bacteroidota</taxon>
        <taxon>Cytophagia</taxon>
        <taxon>Cytophagales</taxon>
        <taxon>Spirosomataceae</taxon>
        <taxon>Fibrella</taxon>
    </lineage>
</organism>
<dbReference type="Proteomes" id="UP000011058">
    <property type="component" value="Chromosome"/>
</dbReference>
<dbReference type="Pfam" id="PF12697">
    <property type="entry name" value="Abhydrolase_6"/>
    <property type="match status" value="1"/>
</dbReference>
<gene>
    <name evidence="3" type="primary">yfbB</name>
    <name evidence="3" type="ORF">FAES_2042</name>
</gene>
<dbReference type="HOGENOM" id="CLU_020336_50_4_10"/>
<sequence>MNDKPTLVLLHGHGVGPAIWDALQDALAATYRILKPDFSAMTSHTSVEGYAEQLHSMLAASQIDRCVLIGHSMGGYVALALAASHPELVAGLVLFNSTAFADPDTDEQRAKRDAAKAQLQTEGAAAFVEKAVTSMFSKPDQQKKADLVRQTVDRYKTLPADALLAGLQAIRTRPDRSEMLANATYPVLILAGRHDMAVPIERSQALADKLPNAQLVILENSGHLGMLEEPEAAEAALKRFLMNDV</sequence>
<name>I0K7E8_9BACT</name>
<reference evidence="3 4" key="1">
    <citation type="journal article" date="2012" name="J. Bacteriol.">
        <title>Genome Sequence of Fibrella aestuarina BUZ 2T, a Filamentous Marine Bacterium.</title>
        <authorList>
            <person name="Filippini M."/>
            <person name="Qi W."/>
            <person name="Blom J."/>
            <person name="Goesmann A."/>
            <person name="Smits T.H."/>
            <person name="Bagheri H.C."/>
        </authorList>
    </citation>
    <scope>NUCLEOTIDE SEQUENCE [LARGE SCALE GENOMIC DNA]</scope>
    <source>
        <strain evidence="4">BUZ 2T</strain>
    </source>
</reference>
<dbReference type="GO" id="GO:0016020">
    <property type="term" value="C:membrane"/>
    <property type="evidence" value="ECO:0007669"/>
    <property type="project" value="TreeGrafter"/>
</dbReference>
<dbReference type="eggNOG" id="COG2267">
    <property type="taxonomic scope" value="Bacteria"/>
</dbReference>
<evidence type="ECO:0000259" key="2">
    <source>
        <dbReference type="Pfam" id="PF12697"/>
    </source>
</evidence>
<dbReference type="KEGG" id="fae:FAES_2042"/>
<dbReference type="InterPro" id="IPR029058">
    <property type="entry name" value="AB_hydrolase_fold"/>
</dbReference>
<dbReference type="RefSeq" id="WP_015331150.1">
    <property type="nucleotide sequence ID" value="NC_020054.1"/>
</dbReference>
<evidence type="ECO:0000313" key="4">
    <source>
        <dbReference type="Proteomes" id="UP000011058"/>
    </source>
</evidence>
<dbReference type="InterPro" id="IPR000073">
    <property type="entry name" value="AB_hydrolase_1"/>
</dbReference>
<dbReference type="AlphaFoldDB" id="I0K7E8"/>
<keyword evidence="1 3" id="KW-0378">Hydrolase</keyword>
<accession>I0K7E8</accession>
<dbReference type="PANTHER" id="PTHR43798">
    <property type="entry name" value="MONOACYLGLYCEROL LIPASE"/>
    <property type="match status" value="1"/>
</dbReference>
<dbReference type="STRING" id="1166018.FAES_2042"/>